<organism evidence="1">
    <name type="scientific">uncultured Thiotrichaceae bacterium</name>
    <dbReference type="NCBI Taxonomy" id="298394"/>
    <lineage>
        <taxon>Bacteria</taxon>
        <taxon>Pseudomonadati</taxon>
        <taxon>Pseudomonadota</taxon>
        <taxon>Gammaproteobacteria</taxon>
        <taxon>Thiotrichales</taxon>
        <taxon>Thiotrichaceae</taxon>
        <taxon>environmental samples</taxon>
    </lineage>
</organism>
<proteinExistence type="predicted"/>
<protein>
    <submittedName>
        <fullName evidence="1">Uncharacterized protein</fullName>
    </submittedName>
</protein>
<sequence>MLLSPEARAEQIIQQEFDEQAGVLNLHGLGLTKVPGV</sequence>
<reference evidence="1" key="1">
    <citation type="submission" date="2020-01" db="EMBL/GenBank/DDBJ databases">
        <authorList>
            <person name="Meier V. D."/>
            <person name="Meier V D."/>
        </authorList>
    </citation>
    <scope>NUCLEOTIDE SEQUENCE</scope>
    <source>
        <strain evidence="1">HLG_WM_MAG_08</strain>
    </source>
</reference>
<dbReference type="AlphaFoldDB" id="A0A6S6TMX8"/>
<gene>
    <name evidence="1" type="ORF">HELGO_WM19801</name>
</gene>
<accession>A0A6S6TMX8</accession>
<dbReference type="EMBL" id="CACVAV010000282">
    <property type="protein sequence ID" value="CAA6817990.1"/>
    <property type="molecule type" value="Genomic_DNA"/>
</dbReference>
<evidence type="ECO:0000313" key="1">
    <source>
        <dbReference type="EMBL" id="CAA6817990.1"/>
    </source>
</evidence>
<name>A0A6S6TMX8_9GAMM</name>